<sequence length="128" mass="14120">MAGQQVDVNFFVPEEVGAGFEHQLFEPTLSREKWEGKVDQYVMGLTPEDMFLIGGTHDATDNSQLKPRSLKALKKRKAPADVDVNVAKQPPRRRKTSATNLQSVEGTANSERVSQEAQAGPSESQTHL</sequence>
<name>A0A401GYW4_9APHY</name>
<evidence type="ECO:0000313" key="2">
    <source>
        <dbReference type="EMBL" id="GBE87355.1"/>
    </source>
</evidence>
<dbReference type="GeneID" id="38784272"/>
<evidence type="ECO:0000313" key="3">
    <source>
        <dbReference type="Proteomes" id="UP000287166"/>
    </source>
</evidence>
<dbReference type="Proteomes" id="UP000287166">
    <property type="component" value="Unassembled WGS sequence"/>
</dbReference>
<comment type="caution">
    <text evidence="2">The sequence shown here is derived from an EMBL/GenBank/DDBJ whole genome shotgun (WGS) entry which is preliminary data.</text>
</comment>
<feature type="compositionally biased region" description="Polar residues" evidence="1">
    <location>
        <begin position="97"/>
        <end position="128"/>
    </location>
</feature>
<accession>A0A401GYW4</accession>
<dbReference type="InParanoid" id="A0A401GYW4"/>
<dbReference type="EMBL" id="BFAD01000011">
    <property type="protein sequence ID" value="GBE87355.1"/>
    <property type="molecule type" value="Genomic_DNA"/>
</dbReference>
<dbReference type="AlphaFoldDB" id="A0A401GYW4"/>
<evidence type="ECO:0000256" key="1">
    <source>
        <dbReference type="SAM" id="MobiDB-lite"/>
    </source>
</evidence>
<dbReference type="RefSeq" id="XP_027618268.1">
    <property type="nucleotide sequence ID" value="XM_027762467.1"/>
</dbReference>
<protein>
    <submittedName>
        <fullName evidence="2">Uncharacterized protein</fullName>
    </submittedName>
</protein>
<organism evidence="2 3">
    <name type="scientific">Sparassis crispa</name>
    <dbReference type="NCBI Taxonomy" id="139825"/>
    <lineage>
        <taxon>Eukaryota</taxon>
        <taxon>Fungi</taxon>
        <taxon>Dikarya</taxon>
        <taxon>Basidiomycota</taxon>
        <taxon>Agaricomycotina</taxon>
        <taxon>Agaricomycetes</taxon>
        <taxon>Polyporales</taxon>
        <taxon>Sparassidaceae</taxon>
        <taxon>Sparassis</taxon>
    </lineage>
</organism>
<feature type="region of interest" description="Disordered" evidence="1">
    <location>
        <begin position="72"/>
        <end position="128"/>
    </location>
</feature>
<gene>
    <name evidence="2" type="ORF">SCP_1100300</name>
</gene>
<reference evidence="2 3" key="1">
    <citation type="journal article" date="2018" name="Sci. Rep.">
        <title>Genome sequence of the cauliflower mushroom Sparassis crispa (Hanabiratake) and its association with beneficial usage.</title>
        <authorList>
            <person name="Kiyama R."/>
            <person name="Furutani Y."/>
            <person name="Kawaguchi K."/>
            <person name="Nakanishi T."/>
        </authorList>
    </citation>
    <scope>NUCLEOTIDE SEQUENCE [LARGE SCALE GENOMIC DNA]</scope>
</reference>
<keyword evidence="3" id="KW-1185">Reference proteome</keyword>
<proteinExistence type="predicted"/>